<keyword evidence="1" id="KW-0963">Cytoplasm</keyword>
<dbReference type="InterPro" id="IPR043133">
    <property type="entry name" value="GTP-CH-I_C/QueF"/>
</dbReference>
<evidence type="ECO:0000256" key="4">
    <source>
        <dbReference type="ARBA" id="ARBA00023002"/>
    </source>
</evidence>
<dbReference type="InterPro" id="IPR016856">
    <property type="entry name" value="QueF_type1"/>
</dbReference>
<evidence type="ECO:0000313" key="5">
    <source>
        <dbReference type="EMBL" id="SUZ72158.1"/>
    </source>
</evidence>
<dbReference type="InterPro" id="IPR029500">
    <property type="entry name" value="QueF"/>
</dbReference>
<dbReference type="AlphaFoldDB" id="A0A381PZS2"/>
<dbReference type="InterPro" id="IPR050084">
    <property type="entry name" value="NADPH_dep_7-cyano-7-deazaG_red"/>
</dbReference>
<protein>
    <recommendedName>
        <fullName evidence="6">NADPH-dependent 7-cyano-7-deazaguanine reductase N-terminal domain-containing protein</fullName>
    </recommendedName>
</protein>
<keyword evidence="4" id="KW-0560">Oxidoreductase</keyword>
<dbReference type="GO" id="GO:0033739">
    <property type="term" value="F:preQ1 synthase activity"/>
    <property type="evidence" value="ECO:0007669"/>
    <property type="project" value="InterPro"/>
</dbReference>
<dbReference type="EMBL" id="UINC01001145">
    <property type="protein sequence ID" value="SUZ72158.1"/>
    <property type="molecule type" value="Genomic_DNA"/>
</dbReference>
<sequence length="136" mass="15629">MDTSSIDYAEGRVFDFEDESSIQPSFLETFEYAGPRQRVSYQMNEFAAVCPFSGLPDTGIVWVDYIPRQKLLELKALKYYFLTFRNVGIFQEGVTARIFNDLYSLLEPEELLIKTRYSTRGGIDTTCTIDSNEQTS</sequence>
<dbReference type="HAMAP" id="MF_00818">
    <property type="entry name" value="QueF_type1"/>
    <property type="match status" value="1"/>
</dbReference>
<keyword evidence="3" id="KW-0521">NADP</keyword>
<dbReference type="Pfam" id="PF14489">
    <property type="entry name" value="QueF"/>
    <property type="match status" value="1"/>
</dbReference>
<name>A0A381PZS2_9ZZZZ</name>
<evidence type="ECO:0000256" key="1">
    <source>
        <dbReference type="ARBA" id="ARBA00022490"/>
    </source>
</evidence>
<evidence type="ECO:0000256" key="3">
    <source>
        <dbReference type="ARBA" id="ARBA00022857"/>
    </source>
</evidence>
<dbReference type="GO" id="GO:0008616">
    <property type="term" value="P:tRNA queuosine(34) biosynthetic process"/>
    <property type="evidence" value="ECO:0007669"/>
    <property type="project" value="UniProtKB-KW"/>
</dbReference>
<organism evidence="5">
    <name type="scientific">marine metagenome</name>
    <dbReference type="NCBI Taxonomy" id="408172"/>
    <lineage>
        <taxon>unclassified sequences</taxon>
        <taxon>metagenomes</taxon>
        <taxon>ecological metagenomes</taxon>
    </lineage>
</organism>
<evidence type="ECO:0000256" key="2">
    <source>
        <dbReference type="ARBA" id="ARBA00022785"/>
    </source>
</evidence>
<reference evidence="5" key="1">
    <citation type="submission" date="2018-05" db="EMBL/GenBank/DDBJ databases">
        <authorList>
            <person name="Lanie J.A."/>
            <person name="Ng W.-L."/>
            <person name="Kazmierczak K.M."/>
            <person name="Andrzejewski T.M."/>
            <person name="Davidsen T.M."/>
            <person name="Wayne K.J."/>
            <person name="Tettelin H."/>
            <person name="Glass J.I."/>
            <person name="Rusch D."/>
            <person name="Podicherti R."/>
            <person name="Tsui H.-C.T."/>
            <person name="Winkler M.E."/>
        </authorList>
    </citation>
    <scope>NUCLEOTIDE SEQUENCE</scope>
</reference>
<gene>
    <name evidence="5" type="ORF">METZ01_LOCUS25012</name>
</gene>
<dbReference type="GO" id="GO:0005737">
    <property type="term" value="C:cytoplasm"/>
    <property type="evidence" value="ECO:0007669"/>
    <property type="project" value="InterPro"/>
</dbReference>
<dbReference type="PANTHER" id="PTHR34354:SF1">
    <property type="entry name" value="NADPH-DEPENDENT 7-CYANO-7-DEAZAGUANINE REDUCTASE"/>
    <property type="match status" value="1"/>
</dbReference>
<dbReference type="Gene3D" id="3.30.1130.10">
    <property type="match status" value="1"/>
</dbReference>
<dbReference type="SUPFAM" id="SSF55620">
    <property type="entry name" value="Tetrahydrobiopterin biosynthesis enzymes-like"/>
    <property type="match status" value="1"/>
</dbReference>
<proteinExistence type="inferred from homology"/>
<accession>A0A381PZS2</accession>
<evidence type="ECO:0008006" key="6">
    <source>
        <dbReference type="Google" id="ProtNLM"/>
    </source>
</evidence>
<keyword evidence="2" id="KW-0671">Queuosine biosynthesis</keyword>
<dbReference type="NCBIfam" id="TIGR03139">
    <property type="entry name" value="QueF-II"/>
    <property type="match status" value="1"/>
</dbReference>
<dbReference type="PANTHER" id="PTHR34354">
    <property type="entry name" value="NADPH-DEPENDENT 7-CYANO-7-DEAZAGUANINE REDUCTASE"/>
    <property type="match status" value="1"/>
</dbReference>